<dbReference type="Proteomes" id="UP000037175">
    <property type="component" value="Unassembled WGS sequence"/>
</dbReference>
<comment type="caution">
    <text evidence="3">The sequence shown here is derived from an EMBL/GenBank/DDBJ whole genome shotgun (WGS) entry which is preliminary data.</text>
</comment>
<feature type="transmembrane region" description="Helical" evidence="1">
    <location>
        <begin position="45"/>
        <end position="65"/>
    </location>
</feature>
<feature type="domain" description="DUF4126" evidence="2">
    <location>
        <begin position="7"/>
        <end position="171"/>
    </location>
</feature>
<feature type="transmembrane region" description="Helical" evidence="1">
    <location>
        <begin position="138"/>
        <end position="169"/>
    </location>
</feature>
<name>A0A0L6W4A4_9FIRM</name>
<keyword evidence="1" id="KW-0472">Membrane</keyword>
<keyword evidence="1" id="KW-1133">Transmembrane helix</keyword>
<organism evidence="3 4">
    <name type="scientific">Thermincola ferriacetica</name>
    <dbReference type="NCBI Taxonomy" id="281456"/>
    <lineage>
        <taxon>Bacteria</taxon>
        <taxon>Bacillati</taxon>
        <taxon>Bacillota</taxon>
        <taxon>Clostridia</taxon>
        <taxon>Eubacteriales</taxon>
        <taxon>Thermincolaceae</taxon>
        <taxon>Thermincola</taxon>
    </lineage>
</organism>
<gene>
    <name evidence="3" type="ORF">Tfer_1089</name>
</gene>
<evidence type="ECO:0000259" key="2">
    <source>
        <dbReference type="Pfam" id="PF13548"/>
    </source>
</evidence>
<evidence type="ECO:0000313" key="3">
    <source>
        <dbReference type="EMBL" id="KNZ70213.1"/>
    </source>
</evidence>
<dbReference type="AlphaFoldDB" id="A0A0L6W4A4"/>
<evidence type="ECO:0000256" key="1">
    <source>
        <dbReference type="SAM" id="Phobius"/>
    </source>
</evidence>
<evidence type="ECO:0000313" key="4">
    <source>
        <dbReference type="Proteomes" id="UP000037175"/>
    </source>
</evidence>
<protein>
    <recommendedName>
        <fullName evidence="2">DUF4126 domain-containing protein</fullName>
    </recommendedName>
</protein>
<reference evidence="4" key="1">
    <citation type="submission" date="2015-07" db="EMBL/GenBank/DDBJ databases">
        <title>Complete Genome of Thermincola ferriacetica strain Z-0001T.</title>
        <authorList>
            <person name="Lusk B."/>
            <person name="Badalamenti J.P."/>
            <person name="Parameswaran P."/>
            <person name="Bond D.R."/>
            <person name="Torres C.I."/>
        </authorList>
    </citation>
    <scope>NUCLEOTIDE SEQUENCE [LARGE SCALE GENOMIC DNA]</scope>
    <source>
        <strain evidence="4">Z-0001</strain>
    </source>
</reference>
<feature type="transmembrane region" description="Helical" evidence="1">
    <location>
        <begin position="85"/>
        <end position="118"/>
    </location>
</feature>
<proteinExistence type="predicted"/>
<accession>A0A0L6W4A4</accession>
<dbReference type="EMBL" id="LGTE01000005">
    <property type="protein sequence ID" value="KNZ70213.1"/>
    <property type="molecule type" value="Genomic_DNA"/>
</dbReference>
<keyword evidence="1" id="KW-0812">Transmembrane</keyword>
<dbReference type="Pfam" id="PF13548">
    <property type="entry name" value="DUF4126"/>
    <property type="match status" value="1"/>
</dbReference>
<dbReference type="InterPro" id="IPR025196">
    <property type="entry name" value="DUF4126"/>
</dbReference>
<keyword evidence="4" id="KW-1185">Reference proteome</keyword>
<sequence>MGVLAELAMGLGLAGAAGIRARYPLLFLGLLTRYTDKVFLREPISFLGSWFILLLAVTALILDFYAAMFSEGAVGYEGIKVVIRVLAGAIVFAGLVNLFSLFIGFLFGGAVALVSYLAVMKVIPTVLKVGDTQKTETFMDLLALAATVLLIIFPFIAYVVWTLLILLLFRSRINVPADQRRVRNLRLWKN</sequence>